<evidence type="ECO:0000256" key="3">
    <source>
        <dbReference type="ARBA" id="ARBA00022475"/>
    </source>
</evidence>
<dbReference type="RefSeq" id="WP_117003472.1">
    <property type="nucleotide sequence ID" value="NZ_BMJS01000028.1"/>
</dbReference>
<dbReference type="PROSITE" id="PS50893">
    <property type="entry name" value="ABC_TRANSPORTER_2"/>
    <property type="match status" value="1"/>
</dbReference>
<dbReference type="FunFam" id="3.40.50.300:FF:000140">
    <property type="entry name" value="Lipid A export ATP-binding/permease protein MsbA"/>
    <property type="match status" value="1"/>
</dbReference>
<dbReference type="InterPro" id="IPR017871">
    <property type="entry name" value="ABC_transporter-like_CS"/>
</dbReference>
<dbReference type="CDD" id="cd18552">
    <property type="entry name" value="ABC_6TM_MsbA_like"/>
    <property type="match status" value="1"/>
</dbReference>
<dbReference type="NCBIfam" id="TIGR02203">
    <property type="entry name" value="MsbA_lipidA"/>
    <property type="match status" value="1"/>
</dbReference>
<feature type="transmembrane region" description="Helical" evidence="11">
    <location>
        <begin position="71"/>
        <end position="99"/>
    </location>
</feature>
<keyword evidence="10 11" id="KW-0472">Membrane</keyword>
<dbReference type="GO" id="GO:0016887">
    <property type="term" value="F:ATP hydrolysis activity"/>
    <property type="evidence" value="ECO:0007669"/>
    <property type="project" value="InterPro"/>
</dbReference>
<dbReference type="GO" id="GO:0005886">
    <property type="term" value="C:plasma membrane"/>
    <property type="evidence" value="ECO:0007669"/>
    <property type="project" value="UniProtKB-SubCell"/>
</dbReference>
<dbReference type="Gene3D" id="3.40.50.300">
    <property type="entry name" value="P-loop containing nucleotide triphosphate hydrolases"/>
    <property type="match status" value="1"/>
</dbReference>
<keyword evidence="2" id="KW-0813">Transport</keyword>
<dbReference type="Pfam" id="PF00005">
    <property type="entry name" value="ABC_tran"/>
    <property type="match status" value="1"/>
</dbReference>
<dbReference type="GO" id="GO:0034040">
    <property type="term" value="F:ATPase-coupled lipid transmembrane transporter activity"/>
    <property type="evidence" value="ECO:0007669"/>
    <property type="project" value="InterPro"/>
</dbReference>
<feature type="transmembrane region" description="Helical" evidence="11">
    <location>
        <begin position="157"/>
        <end position="190"/>
    </location>
</feature>
<keyword evidence="5" id="KW-0547">Nucleotide-binding</keyword>
<dbReference type="InterPro" id="IPR036640">
    <property type="entry name" value="ABC1_TM_sf"/>
</dbReference>
<keyword evidence="6 14" id="KW-0067">ATP-binding</keyword>
<evidence type="ECO:0000256" key="9">
    <source>
        <dbReference type="ARBA" id="ARBA00023055"/>
    </source>
</evidence>
<dbReference type="GO" id="GO:0005524">
    <property type="term" value="F:ATP binding"/>
    <property type="evidence" value="ECO:0007669"/>
    <property type="project" value="UniProtKB-KW"/>
</dbReference>
<evidence type="ECO:0000256" key="4">
    <source>
        <dbReference type="ARBA" id="ARBA00022692"/>
    </source>
</evidence>
<evidence type="ECO:0000256" key="5">
    <source>
        <dbReference type="ARBA" id="ARBA00022741"/>
    </source>
</evidence>
<keyword evidence="9" id="KW-0445">Lipid transport</keyword>
<evidence type="ECO:0000256" key="10">
    <source>
        <dbReference type="ARBA" id="ARBA00023136"/>
    </source>
</evidence>
<dbReference type="PANTHER" id="PTHR43394:SF1">
    <property type="entry name" value="ATP-BINDING CASSETTE SUB-FAMILY B MEMBER 10, MITOCHONDRIAL"/>
    <property type="match status" value="1"/>
</dbReference>
<dbReference type="AlphaFoldDB" id="A0A8J2Z5Q8"/>
<keyword evidence="15" id="KW-1185">Reference proteome</keyword>
<keyword evidence="8 11" id="KW-1133">Transmembrane helix</keyword>
<evidence type="ECO:0000313" key="14">
    <source>
        <dbReference type="EMBL" id="GGG03738.1"/>
    </source>
</evidence>
<feature type="domain" description="ABC transporter" evidence="12">
    <location>
        <begin position="349"/>
        <end position="585"/>
    </location>
</feature>
<evidence type="ECO:0000313" key="15">
    <source>
        <dbReference type="Proteomes" id="UP000636949"/>
    </source>
</evidence>
<evidence type="ECO:0000256" key="1">
    <source>
        <dbReference type="ARBA" id="ARBA00004651"/>
    </source>
</evidence>
<sequence>MQNMHVSENANKKTYSLYKRLLWEVRSLWPLLLISVIGSIIYSACDAYAMYLIKPLLNKGFTPTGGEFLKGIALVFLLLFTLRGVGSFLSSFFMGKLGAQVVYRFRKRMFGKFLDLPAHYYDKTSSGKLLSKLLYNVDQVTSATGSAIITVVQDGTFVIGLIIVMVVTSWQLSITVIVVAPFLAVFITWISKKFRHYSRNTQSAMGSVTHFAEEALINYKEIRVFGGQKYQLQKFDHNLSYTYRQQIKTLMLDGLSSPIIQFIGAIVIAVILFIVATYGLKEGGWLDAGGFVAFFASMMAILKPIKNLTNVNSTIQKAIAATEDIFEILDAKSEEDKGSKQLSHVKGQVEFKDLSFSYPESQQVVLKHISLIAKPGQTIALVGRSGGGKTTMVNLLARFYQPTKGQILLDNEDMQSLTLVNLRSHISLVSQHVNLFDDTIFHNIAYGRDGEVSEEEVIEAAKAANAWDFIEKLPKGLYTEVGQNGLSLSGGQRQRVAIARALLKNAPVLILDEATSALDNESERIVQQALERLMKDRTTFVVAHRLSTVEHADKIVVMDGGEIVEMGRHKDLLQNENGLYYQLYHQSLH</sequence>
<name>A0A8J2Z5Q8_9GAMM</name>
<organism evidence="14 15">
    <name type="scientific">Cysteiniphilum litorale</name>
    <dbReference type="NCBI Taxonomy" id="2056700"/>
    <lineage>
        <taxon>Bacteria</taxon>
        <taxon>Pseudomonadati</taxon>
        <taxon>Pseudomonadota</taxon>
        <taxon>Gammaproteobacteria</taxon>
        <taxon>Thiotrichales</taxon>
        <taxon>Fastidiosibacteraceae</taxon>
        <taxon>Cysteiniphilum</taxon>
    </lineage>
</organism>
<evidence type="ECO:0000256" key="2">
    <source>
        <dbReference type="ARBA" id="ARBA00022448"/>
    </source>
</evidence>
<evidence type="ECO:0000259" key="12">
    <source>
        <dbReference type="PROSITE" id="PS50893"/>
    </source>
</evidence>
<dbReference type="SUPFAM" id="SSF90123">
    <property type="entry name" value="ABC transporter transmembrane region"/>
    <property type="match status" value="1"/>
</dbReference>
<dbReference type="PROSITE" id="PS00211">
    <property type="entry name" value="ABC_TRANSPORTER_1"/>
    <property type="match status" value="1"/>
</dbReference>
<dbReference type="EMBL" id="BMJS01000028">
    <property type="protein sequence ID" value="GGG03738.1"/>
    <property type="molecule type" value="Genomic_DNA"/>
</dbReference>
<dbReference type="InterPro" id="IPR039421">
    <property type="entry name" value="Type_1_exporter"/>
</dbReference>
<keyword evidence="7" id="KW-1278">Translocase</keyword>
<dbReference type="PANTHER" id="PTHR43394">
    <property type="entry name" value="ATP-DEPENDENT PERMEASE MDL1, MITOCHONDRIAL"/>
    <property type="match status" value="1"/>
</dbReference>
<reference evidence="14" key="2">
    <citation type="submission" date="2020-09" db="EMBL/GenBank/DDBJ databases">
        <authorList>
            <person name="Sun Q."/>
            <person name="Zhou Y."/>
        </authorList>
    </citation>
    <scope>NUCLEOTIDE SEQUENCE</scope>
    <source>
        <strain evidence="14">CGMCC 1.15758</strain>
    </source>
</reference>
<dbReference type="OrthoDB" id="6336411at2"/>
<gene>
    <name evidence="14" type="primary">msbA</name>
    <name evidence="14" type="ORF">GCM10010995_21480</name>
</gene>
<dbReference type="GO" id="GO:0015421">
    <property type="term" value="F:ABC-type oligopeptide transporter activity"/>
    <property type="evidence" value="ECO:0007669"/>
    <property type="project" value="TreeGrafter"/>
</dbReference>
<comment type="caution">
    <text evidence="14">The sequence shown here is derived from an EMBL/GenBank/DDBJ whole genome shotgun (WGS) entry which is preliminary data.</text>
</comment>
<protein>
    <submittedName>
        <fullName evidence="14">Lipid A export ATP-binding/permease protein MsbA</fullName>
    </submittedName>
</protein>
<dbReference type="SUPFAM" id="SSF52540">
    <property type="entry name" value="P-loop containing nucleoside triphosphate hydrolases"/>
    <property type="match status" value="1"/>
</dbReference>
<dbReference type="Gene3D" id="1.20.1560.10">
    <property type="entry name" value="ABC transporter type 1, transmembrane domain"/>
    <property type="match status" value="1"/>
</dbReference>
<dbReference type="Pfam" id="PF00664">
    <property type="entry name" value="ABC_membrane"/>
    <property type="match status" value="1"/>
</dbReference>
<dbReference type="Proteomes" id="UP000636949">
    <property type="component" value="Unassembled WGS sequence"/>
</dbReference>
<keyword evidence="3" id="KW-1003">Cell membrane</keyword>
<feature type="domain" description="ABC transmembrane type-1" evidence="13">
    <location>
        <begin position="33"/>
        <end position="317"/>
    </location>
</feature>
<dbReference type="PROSITE" id="PS50929">
    <property type="entry name" value="ABC_TM1F"/>
    <property type="match status" value="1"/>
</dbReference>
<dbReference type="InterPro" id="IPR003593">
    <property type="entry name" value="AAA+_ATPase"/>
</dbReference>
<proteinExistence type="predicted"/>
<keyword evidence="4 11" id="KW-0812">Transmembrane</keyword>
<evidence type="ECO:0000259" key="13">
    <source>
        <dbReference type="PROSITE" id="PS50929"/>
    </source>
</evidence>
<evidence type="ECO:0000256" key="8">
    <source>
        <dbReference type="ARBA" id="ARBA00022989"/>
    </source>
</evidence>
<evidence type="ECO:0000256" key="7">
    <source>
        <dbReference type="ARBA" id="ARBA00022967"/>
    </source>
</evidence>
<feature type="transmembrane region" description="Helical" evidence="11">
    <location>
        <begin position="28"/>
        <end position="51"/>
    </location>
</feature>
<accession>A0A8J2Z5Q8</accession>
<dbReference type="InterPro" id="IPR011527">
    <property type="entry name" value="ABC1_TM_dom"/>
</dbReference>
<feature type="transmembrane region" description="Helical" evidence="11">
    <location>
        <begin position="259"/>
        <end position="278"/>
    </location>
</feature>
<dbReference type="InterPro" id="IPR011917">
    <property type="entry name" value="ABC_transpr_lipidA"/>
</dbReference>
<evidence type="ECO:0000256" key="6">
    <source>
        <dbReference type="ARBA" id="ARBA00022840"/>
    </source>
</evidence>
<comment type="subcellular location">
    <subcellularLocation>
        <location evidence="1">Cell membrane</location>
        <topology evidence="1">Multi-pass membrane protein</topology>
    </subcellularLocation>
</comment>
<reference evidence="14" key="1">
    <citation type="journal article" date="2014" name="Int. J. Syst. Evol. Microbiol.">
        <title>Complete genome sequence of Corynebacterium casei LMG S-19264T (=DSM 44701T), isolated from a smear-ripened cheese.</title>
        <authorList>
            <consortium name="US DOE Joint Genome Institute (JGI-PGF)"/>
            <person name="Walter F."/>
            <person name="Albersmeier A."/>
            <person name="Kalinowski J."/>
            <person name="Ruckert C."/>
        </authorList>
    </citation>
    <scope>NUCLEOTIDE SEQUENCE</scope>
    <source>
        <strain evidence="14">CGMCC 1.15758</strain>
    </source>
</reference>
<dbReference type="InterPro" id="IPR027417">
    <property type="entry name" value="P-loop_NTPase"/>
</dbReference>
<dbReference type="SMART" id="SM00382">
    <property type="entry name" value="AAA"/>
    <property type="match status" value="1"/>
</dbReference>
<dbReference type="InterPro" id="IPR003439">
    <property type="entry name" value="ABC_transporter-like_ATP-bd"/>
</dbReference>
<evidence type="ECO:0000256" key="11">
    <source>
        <dbReference type="SAM" id="Phobius"/>
    </source>
</evidence>